<protein>
    <submittedName>
        <fullName evidence="1">Uncharacterized protein</fullName>
    </submittedName>
</protein>
<dbReference type="OrthoDB" id="7820733at2"/>
<dbReference type="AlphaFoldDB" id="K0AZX3"/>
<name>K0AZX3_GOTA9</name>
<dbReference type="RefSeq" id="WP_014967412.1">
    <property type="nucleotide sequence ID" value="NC_018664.1"/>
</dbReference>
<reference evidence="1 2" key="1">
    <citation type="journal article" date="2012" name="PLoS ONE">
        <title>The purine-utilizing bacterium Clostridium acidurici 9a: a genome-guided metabolic reconsideration.</title>
        <authorList>
            <person name="Hartwich K."/>
            <person name="Poehlein A."/>
            <person name="Daniel R."/>
        </authorList>
    </citation>
    <scope>NUCLEOTIDE SEQUENCE [LARGE SCALE GENOMIC DNA]</scope>
    <source>
        <strain evidence="2">ATCC 7906 / DSM 604 / BCRC 14475 / CIP 104303 / KCTC 5404 / NCIMB 10678 / 9a</strain>
    </source>
</reference>
<evidence type="ECO:0000313" key="1">
    <source>
        <dbReference type="EMBL" id="AFS78275.1"/>
    </source>
</evidence>
<sequence>MKEEYSIIGNKIYIYSIARNDFLQLDTTLYNIRTEVTGAEHATAIRNFNFTRVAYKLEYITSIEAYAIITRLLVTLTYKLATGAILKVLVCNNVYDELSGYEDATEKGYLSDYGMYTSNGYRSF</sequence>
<gene>
    <name evidence="1" type="ordered locus">Curi_c12640</name>
</gene>
<proteinExistence type="predicted"/>
<dbReference type="KEGG" id="cad:Curi_c12640"/>
<dbReference type="HOGENOM" id="CLU_1999867_0_0_9"/>
<dbReference type="EMBL" id="CP003326">
    <property type="protein sequence ID" value="AFS78275.1"/>
    <property type="molecule type" value="Genomic_DNA"/>
</dbReference>
<accession>K0AZX3</accession>
<evidence type="ECO:0000313" key="2">
    <source>
        <dbReference type="Proteomes" id="UP000006094"/>
    </source>
</evidence>
<dbReference type="Proteomes" id="UP000006094">
    <property type="component" value="Chromosome"/>
</dbReference>
<organism evidence="1 2">
    <name type="scientific">Gottschalkia acidurici (strain ATCC 7906 / DSM 604 / BCRC 14475 / CIP 104303 / KCTC 5404 / NCIMB 10678 / 9a)</name>
    <name type="common">Clostridium acidurici</name>
    <dbReference type="NCBI Taxonomy" id="1128398"/>
    <lineage>
        <taxon>Bacteria</taxon>
        <taxon>Bacillati</taxon>
        <taxon>Bacillota</taxon>
        <taxon>Tissierellia</taxon>
        <taxon>Tissierellales</taxon>
        <taxon>Gottschalkiaceae</taxon>
        <taxon>Gottschalkia</taxon>
    </lineage>
</organism>
<keyword evidence="2" id="KW-1185">Reference proteome</keyword>